<dbReference type="Proteomes" id="UP000000611">
    <property type="component" value="Chromosome"/>
</dbReference>
<proteinExistence type="predicted"/>
<accession>B5RMA3</accession>
<evidence type="ECO:0000313" key="2">
    <source>
        <dbReference type="Proteomes" id="UP000000611"/>
    </source>
</evidence>
<dbReference type="EMBL" id="CP000976">
    <property type="protein sequence ID" value="ACH93489.1"/>
    <property type="molecule type" value="Genomic_DNA"/>
</dbReference>
<dbReference type="KEGG" id="bdu:BDU_551"/>
<dbReference type="AlphaFoldDB" id="B5RMA3"/>
<keyword evidence="2" id="KW-1185">Reference proteome</keyword>
<evidence type="ECO:0000313" key="1">
    <source>
        <dbReference type="EMBL" id="ACH93489.1"/>
    </source>
</evidence>
<protein>
    <submittedName>
        <fullName evidence="1">Uncharacterized conserved protein</fullName>
    </submittedName>
</protein>
<dbReference type="HOGENOM" id="CLU_157773_0_0_12"/>
<dbReference type="STRING" id="412419.BDU_551"/>
<sequence>MSDNTNVILKKYLQDLILELKKLKAILEFENTKITQEIIDILEITNPKKDLIVNSINNYYTTINSWLKTQEQIQEEINKLIKDTLSLKEMIYTQYKNTYKMLKKIFAQKKAIPKIQFFKSSFNHKEPILLDVII</sequence>
<reference evidence="1 2" key="1">
    <citation type="journal article" date="2008" name="PLoS Genet.">
        <title>The genome of Borrelia recurrentis, the agent of deadly louse-borne relapsing fever, is a degraded subset of tick-borne Borrelia duttonii.</title>
        <authorList>
            <person name="Lescot M."/>
            <person name="Audic S."/>
            <person name="Robert C."/>
            <person name="Nguyen T.T."/>
            <person name="Blanc G."/>
            <person name="Cutler S.J."/>
            <person name="Wincker P."/>
            <person name="Couloux A."/>
            <person name="Claverie J.-M."/>
            <person name="Raoult D."/>
            <person name="Drancourt M."/>
        </authorList>
    </citation>
    <scope>NUCLEOTIDE SEQUENCE [LARGE SCALE GENOMIC DNA]</scope>
    <source>
        <strain evidence="1 2">Ly</strain>
    </source>
</reference>
<name>B5RMA3_BORDL</name>
<dbReference type="RefSeq" id="WP_012538298.1">
    <property type="nucleotide sequence ID" value="NC_011229.1"/>
</dbReference>
<dbReference type="OrthoDB" id="350965at2"/>
<organism evidence="1 2">
    <name type="scientific">Borrelia duttonii (strain Ly)</name>
    <dbReference type="NCBI Taxonomy" id="412419"/>
    <lineage>
        <taxon>Bacteria</taxon>
        <taxon>Pseudomonadati</taxon>
        <taxon>Spirochaetota</taxon>
        <taxon>Spirochaetia</taxon>
        <taxon>Spirochaetales</taxon>
        <taxon>Borreliaceae</taxon>
        <taxon>Borrelia</taxon>
    </lineage>
</organism>
<gene>
    <name evidence="1" type="ordered locus">BDU_551</name>
</gene>